<keyword evidence="1" id="KW-0472">Membrane</keyword>
<name>A0A841YYX0_9LIST</name>
<dbReference type="AlphaFoldDB" id="A0A841YYX0"/>
<dbReference type="RefSeq" id="WP_036132130.1">
    <property type="nucleotide sequence ID" value="NZ_JAARQN010000012.1"/>
</dbReference>
<protein>
    <submittedName>
        <fullName evidence="2">Uncharacterized protein</fullName>
    </submittedName>
</protein>
<accession>A0A841YYX0</accession>
<evidence type="ECO:0000313" key="2">
    <source>
        <dbReference type="EMBL" id="MBC1458508.1"/>
    </source>
</evidence>
<feature type="transmembrane region" description="Helical" evidence="1">
    <location>
        <begin position="6"/>
        <end position="26"/>
    </location>
</feature>
<evidence type="ECO:0000256" key="1">
    <source>
        <dbReference type="SAM" id="Phobius"/>
    </source>
</evidence>
<dbReference type="EMBL" id="JAARQN010000012">
    <property type="protein sequence ID" value="MBC1458508.1"/>
    <property type="molecule type" value="Genomic_DNA"/>
</dbReference>
<dbReference type="Proteomes" id="UP000569903">
    <property type="component" value="Unassembled WGS sequence"/>
</dbReference>
<reference evidence="2 3" key="1">
    <citation type="submission" date="2020-03" db="EMBL/GenBank/DDBJ databases">
        <title>Soil Listeria distribution.</title>
        <authorList>
            <person name="Liao J."/>
            <person name="Wiedmann M."/>
        </authorList>
    </citation>
    <scope>NUCLEOTIDE SEQUENCE [LARGE SCALE GENOMIC DNA]</scope>
    <source>
        <strain evidence="2 3">FSL L7-1614</strain>
    </source>
</reference>
<sequence>MYFKYFFISVTIGTILIFIIQAIVFVKKIAIQGGLINGDTYTGLFDTGLMPIPIMFFSISFIFLVLYIYKDLKIK</sequence>
<feature type="transmembrane region" description="Helical" evidence="1">
    <location>
        <begin position="47"/>
        <end position="69"/>
    </location>
</feature>
<keyword evidence="1" id="KW-1133">Transmembrane helix</keyword>
<comment type="caution">
    <text evidence="2">The sequence shown here is derived from an EMBL/GenBank/DDBJ whole genome shotgun (WGS) entry which is preliminary data.</text>
</comment>
<evidence type="ECO:0000313" key="3">
    <source>
        <dbReference type="Proteomes" id="UP000569903"/>
    </source>
</evidence>
<proteinExistence type="predicted"/>
<organism evidence="2 3">
    <name type="scientific">Listeria newyorkensis</name>
    <dbReference type="NCBI Taxonomy" id="1497681"/>
    <lineage>
        <taxon>Bacteria</taxon>
        <taxon>Bacillati</taxon>
        <taxon>Bacillota</taxon>
        <taxon>Bacilli</taxon>
        <taxon>Bacillales</taxon>
        <taxon>Listeriaceae</taxon>
        <taxon>Listeria</taxon>
    </lineage>
</organism>
<keyword evidence="1" id="KW-0812">Transmembrane</keyword>
<gene>
    <name evidence="2" type="ORF">HB850_12160</name>
</gene>